<evidence type="ECO:0000313" key="2">
    <source>
        <dbReference type="Proteomes" id="UP000482800"/>
    </source>
</evidence>
<reference evidence="1 2" key="2">
    <citation type="submission" date="2020-03" db="EMBL/GenBank/DDBJ databases">
        <authorList>
            <person name="Ichikawa N."/>
            <person name="Kimura A."/>
            <person name="Kitahashi Y."/>
            <person name="Uohara A."/>
        </authorList>
    </citation>
    <scope>NUCLEOTIDE SEQUENCE [LARGE SCALE GENOMIC DNA]</scope>
    <source>
        <strain evidence="1 2">NBRC 108639</strain>
    </source>
</reference>
<organism evidence="1 2">
    <name type="scientific">Phytohabitans houttuyneae</name>
    <dbReference type="NCBI Taxonomy" id="1076126"/>
    <lineage>
        <taxon>Bacteria</taxon>
        <taxon>Bacillati</taxon>
        <taxon>Actinomycetota</taxon>
        <taxon>Actinomycetes</taxon>
        <taxon>Micromonosporales</taxon>
        <taxon>Micromonosporaceae</taxon>
    </lineage>
</organism>
<evidence type="ECO:0000313" key="1">
    <source>
        <dbReference type="EMBL" id="GFJ79500.1"/>
    </source>
</evidence>
<dbReference type="RefSeq" id="WP_173057028.1">
    <property type="nucleotide sequence ID" value="NZ_BAABGO010000001.1"/>
</dbReference>
<dbReference type="EMBL" id="BLPF01000001">
    <property type="protein sequence ID" value="GFJ79500.1"/>
    <property type="molecule type" value="Genomic_DNA"/>
</dbReference>
<reference evidence="1 2" key="1">
    <citation type="submission" date="2020-03" db="EMBL/GenBank/DDBJ databases">
        <title>Whole genome shotgun sequence of Phytohabitans houttuyneae NBRC 108639.</title>
        <authorList>
            <person name="Komaki H."/>
            <person name="Tamura T."/>
        </authorList>
    </citation>
    <scope>NUCLEOTIDE SEQUENCE [LARGE SCALE GENOMIC DNA]</scope>
    <source>
        <strain evidence="1 2">NBRC 108639</strain>
    </source>
</reference>
<keyword evidence="2" id="KW-1185">Reference proteome</keyword>
<comment type="caution">
    <text evidence="1">The sequence shown here is derived from an EMBL/GenBank/DDBJ whole genome shotgun (WGS) entry which is preliminary data.</text>
</comment>
<sequence length="58" mass="6772">MSVQEYEINKNYDHDRRTVKATKVVTTDDFVDFHDGLGLVLRLRKSAVYTVERKQPTS</sequence>
<gene>
    <name evidence="1" type="ORF">Phou_036800</name>
</gene>
<dbReference type="AlphaFoldDB" id="A0A6V8K7K2"/>
<protein>
    <submittedName>
        <fullName evidence="1">Uncharacterized protein</fullName>
    </submittedName>
</protein>
<dbReference type="Proteomes" id="UP000482800">
    <property type="component" value="Unassembled WGS sequence"/>
</dbReference>
<name>A0A6V8K7K2_9ACTN</name>
<accession>A0A6V8K7K2</accession>
<proteinExistence type="predicted"/>